<reference evidence="4" key="1">
    <citation type="journal article" date="2023" name="Proc. Natl. Acad. Sci. U.S.A.">
        <title>Genomic and structural basis for evolution of tropane alkaloid biosynthesis.</title>
        <authorList>
            <person name="Wanga Y.-J."/>
            <person name="Taina T."/>
            <person name="Yua J.-Y."/>
            <person name="Lia J."/>
            <person name="Xua B."/>
            <person name="Chenc J."/>
            <person name="D'Auriad J.C."/>
            <person name="Huanga J.-P."/>
            <person name="Huanga S.-X."/>
        </authorList>
    </citation>
    <scope>NUCLEOTIDE SEQUENCE [LARGE SCALE GENOMIC DNA]</scope>
    <source>
        <strain evidence="4">cv. KIB-2019</strain>
    </source>
</reference>
<name>A0A9Q1M5Z7_9SOLA</name>
<dbReference type="Pfam" id="PF06911">
    <property type="entry name" value="Senescence"/>
    <property type="match status" value="1"/>
</dbReference>
<dbReference type="GO" id="GO:0005886">
    <property type="term" value="C:plasma membrane"/>
    <property type="evidence" value="ECO:0007669"/>
    <property type="project" value="TreeGrafter"/>
</dbReference>
<sequence>MTSQNPNSSMYPQVVIDQNTPLPSSSSPRQNLYPTIDMNDLVENLFPDNDQNTPDQQHYSPSAPPETLEEALITIPGSILHLIDKNYSVELATGDLFIHRLRQGNNIVAVLVRIGNEIQWPLTKDLAAVKLDDSHYFFSFQAPKDDESDNVNDSLNYGLTIASKGQEKLLKELDGVLENYSNFAVGKVEEKAAVALGGPVVKEVSPEDLKSEKKKEVLEERCAAYWTTLAPNVEEYNATAAKLVASGSGHLIKGILWCGDVTADRLKWGNDVLKNRFKTGSKAEVSPETLKRIKRVKRVTKMTEKVAVGVLSGAVKVSGFFTRSLANSKAGKKFCSLLPGEMVLATLDGFCRICDAVEVSGKNVMSTSNTVTTEFVSHRYGEEAAKATSEGLDAAGHAFGTAWAVFKIRQALNPKNALKPTGLAKSAAKVAATAAKADKKAKSSK</sequence>
<dbReference type="OrthoDB" id="20821at2759"/>
<feature type="compositionally biased region" description="Polar residues" evidence="1">
    <location>
        <begin position="1"/>
        <end position="33"/>
    </location>
</feature>
<protein>
    <recommendedName>
        <fullName evidence="2">Senescence domain-containing protein</fullName>
    </recommendedName>
</protein>
<dbReference type="InterPro" id="IPR009686">
    <property type="entry name" value="Senescence/spartin_C"/>
</dbReference>
<proteinExistence type="predicted"/>
<feature type="compositionally biased region" description="Polar residues" evidence="1">
    <location>
        <begin position="49"/>
        <end position="60"/>
    </location>
</feature>
<dbReference type="Proteomes" id="UP001152561">
    <property type="component" value="Unassembled WGS sequence"/>
</dbReference>
<dbReference type="PANTHER" id="PTHR21068">
    <property type="entry name" value="SPARTIN"/>
    <property type="match status" value="1"/>
</dbReference>
<dbReference type="InterPro" id="IPR045036">
    <property type="entry name" value="Spartin-like"/>
</dbReference>
<dbReference type="PANTHER" id="PTHR21068:SF43">
    <property type="entry name" value="SPARTIN"/>
    <property type="match status" value="1"/>
</dbReference>
<accession>A0A9Q1M5Z7</accession>
<evidence type="ECO:0000256" key="1">
    <source>
        <dbReference type="SAM" id="MobiDB-lite"/>
    </source>
</evidence>
<evidence type="ECO:0000313" key="4">
    <source>
        <dbReference type="Proteomes" id="UP001152561"/>
    </source>
</evidence>
<dbReference type="EMBL" id="JAJAGQ010000011">
    <property type="protein sequence ID" value="KAJ8550130.1"/>
    <property type="molecule type" value="Genomic_DNA"/>
</dbReference>
<organism evidence="3 4">
    <name type="scientific">Anisodus acutangulus</name>
    <dbReference type="NCBI Taxonomy" id="402998"/>
    <lineage>
        <taxon>Eukaryota</taxon>
        <taxon>Viridiplantae</taxon>
        <taxon>Streptophyta</taxon>
        <taxon>Embryophyta</taxon>
        <taxon>Tracheophyta</taxon>
        <taxon>Spermatophyta</taxon>
        <taxon>Magnoliopsida</taxon>
        <taxon>eudicotyledons</taxon>
        <taxon>Gunneridae</taxon>
        <taxon>Pentapetalae</taxon>
        <taxon>asterids</taxon>
        <taxon>lamiids</taxon>
        <taxon>Solanales</taxon>
        <taxon>Solanaceae</taxon>
        <taxon>Solanoideae</taxon>
        <taxon>Hyoscyameae</taxon>
        <taxon>Anisodus</taxon>
    </lineage>
</organism>
<gene>
    <name evidence="3" type="ORF">K7X08_033837</name>
</gene>
<evidence type="ECO:0000313" key="3">
    <source>
        <dbReference type="EMBL" id="KAJ8550130.1"/>
    </source>
</evidence>
<dbReference type="AlphaFoldDB" id="A0A9Q1M5Z7"/>
<feature type="region of interest" description="Disordered" evidence="1">
    <location>
        <begin position="1"/>
        <end position="66"/>
    </location>
</feature>
<keyword evidence="4" id="KW-1185">Reference proteome</keyword>
<evidence type="ECO:0000259" key="2">
    <source>
        <dbReference type="Pfam" id="PF06911"/>
    </source>
</evidence>
<feature type="domain" description="Senescence" evidence="2">
    <location>
        <begin position="243"/>
        <end position="429"/>
    </location>
</feature>
<comment type="caution">
    <text evidence="3">The sequence shown here is derived from an EMBL/GenBank/DDBJ whole genome shotgun (WGS) entry which is preliminary data.</text>
</comment>